<dbReference type="InterPro" id="IPR014859">
    <property type="entry name" value="Phage_TAC_4"/>
</dbReference>
<protein>
    <recommendedName>
        <fullName evidence="3">Tail assembly chaperone</fullName>
    </recommendedName>
</protein>
<dbReference type="Pfam" id="PF08748">
    <property type="entry name" value="Phage_TAC_4"/>
    <property type="match status" value="1"/>
</dbReference>
<evidence type="ECO:0000313" key="2">
    <source>
        <dbReference type="Proteomes" id="UP000479335"/>
    </source>
</evidence>
<keyword evidence="2" id="KW-1185">Reference proteome</keyword>
<gene>
    <name evidence="1" type="ORF">GTP46_24445</name>
</gene>
<dbReference type="RefSeq" id="WP_161009219.1">
    <property type="nucleotide sequence ID" value="NZ_WWCN01000018.1"/>
</dbReference>
<evidence type="ECO:0000313" key="1">
    <source>
        <dbReference type="EMBL" id="MYM25782.1"/>
    </source>
</evidence>
<organism evidence="1 2">
    <name type="scientific">Duganella flavida</name>
    <dbReference type="NCBI Taxonomy" id="2692175"/>
    <lineage>
        <taxon>Bacteria</taxon>
        <taxon>Pseudomonadati</taxon>
        <taxon>Pseudomonadota</taxon>
        <taxon>Betaproteobacteria</taxon>
        <taxon>Burkholderiales</taxon>
        <taxon>Oxalobacteraceae</taxon>
        <taxon>Telluria group</taxon>
        <taxon>Duganella</taxon>
    </lineage>
</organism>
<dbReference type="Proteomes" id="UP000479335">
    <property type="component" value="Unassembled WGS sequence"/>
</dbReference>
<evidence type="ECO:0008006" key="3">
    <source>
        <dbReference type="Google" id="ProtNLM"/>
    </source>
</evidence>
<dbReference type="AlphaFoldDB" id="A0A6L8KJ61"/>
<comment type="caution">
    <text evidence="1">The sequence shown here is derived from an EMBL/GenBank/DDBJ whole genome shotgun (WGS) entry which is preliminary data.</text>
</comment>
<accession>A0A6L8KJ61</accession>
<sequence length="141" mass="15392">MAMPKVKLGNAPKHFKKPVDVVLLSGDVAAIELSFIYRTRKQFAELLDEKLAEDKAEHDAALATEGDVALAPAPVKTVVEWYAEADAAGAKFVLKIANGWDLDDPFTEESLLRLEDENPGALAAIAQKYRQSVAEVRVKNS</sequence>
<reference evidence="1 2" key="1">
    <citation type="submission" date="2019-12" db="EMBL/GenBank/DDBJ databases">
        <title>Novel species isolated from a subtropical stream in China.</title>
        <authorList>
            <person name="Lu H."/>
        </authorList>
    </citation>
    <scope>NUCLEOTIDE SEQUENCE [LARGE SCALE GENOMIC DNA]</scope>
    <source>
        <strain evidence="1 2">FT135W</strain>
    </source>
</reference>
<proteinExistence type="predicted"/>
<dbReference type="EMBL" id="WWCN01000018">
    <property type="protein sequence ID" value="MYM25782.1"/>
    <property type="molecule type" value="Genomic_DNA"/>
</dbReference>
<name>A0A6L8KJ61_9BURK</name>